<proteinExistence type="predicted"/>
<protein>
    <recommendedName>
        <fullName evidence="4">DUF997 family protein</fullName>
    </recommendedName>
</protein>
<dbReference type="Proteomes" id="UP000683517">
    <property type="component" value="Chromosome"/>
</dbReference>
<evidence type="ECO:0008006" key="4">
    <source>
        <dbReference type="Google" id="ProtNLM"/>
    </source>
</evidence>
<accession>A0ABX8L7J7</accession>
<organism evidence="2 3">
    <name type="scientific">Acinetobacter seifertii</name>
    <dbReference type="NCBI Taxonomy" id="1530123"/>
    <lineage>
        <taxon>Bacteria</taxon>
        <taxon>Pseudomonadati</taxon>
        <taxon>Pseudomonadota</taxon>
        <taxon>Gammaproteobacteria</taxon>
        <taxon>Moraxellales</taxon>
        <taxon>Moraxellaceae</taxon>
        <taxon>Acinetobacter</taxon>
        <taxon>Acinetobacter calcoaceticus/baumannii complex</taxon>
    </lineage>
</organism>
<keyword evidence="1" id="KW-1133">Transmembrane helix</keyword>
<feature type="transmembrane region" description="Helical" evidence="1">
    <location>
        <begin position="37"/>
        <end position="61"/>
    </location>
</feature>
<feature type="transmembrane region" description="Helical" evidence="1">
    <location>
        <begin position="7"/>
        <end position="25"/>
    </location>
</feature>
<dbReference type="EMBL" id="CP077365">
    <property type="protein sequence ID" value="QXB47676.1"/>
    <property type="molecule type" value="Genomic_DNA"/>
</dbReference>
<evidence type="ECO:0000313" key="3">
    <source>
        <dbReference type="Proteomes" id="UP000683517"/>
    </source>
</evidence>
<keyword evidence="1" id="KW-0472">Membrane</keyword>
<keyword evidence="3" id="KW-1185">Reference proteome</keyword>
<reference evidence="2 3" key="1">
    <citation type="submission" date="2021-06" db="EMBL/GenBank/DDBJ databases">
        <title>FDA dAtabase for Regulatory Grade micrObial Sequences (FDA-ARGOS): Supporting development and validation of Infectious Disease Dx tests.</title>
        <authorList>
            <person name="Sproer C."/>
            <person name="Gronow S."/>
            <person name="Severitt S."/>
            <person name="Schroder I."/>
            <person name="Tallon L."/>
            <person name="Sadzewicz L."/>
            <person name="Zhao X."/>
            <person name="Boylan J."/>
            <person name="Ott S."/>
            <person name="Bowen H."/>
            <person name="Vavikolanu K."/>
            <person name="Mehta A."/>
            <person name="Aluvathingal J."/>
            <person name="Nadendla S."/>
            <person name="Lowell S."/>
            <person name="Myers T."/>
            <person name="Yan Y."/>
        </authorList>
    </citation>
    <scope>NUCLEOTIDE SEQUENCE [LARGE SCALE GENOMIC DNA]</scope>
    <source>
        <strain evidence="2 3">FDAARGOS 1400</strain>
    </source>
</reference>
<sequence>MKSIDPVVLKVMGLTILIALVFIGINTGAKTYGITQAPWWFLLTVSFMPFLTVLAITLIAWEINPNLVFDSKERNQ</sequence>
<evidence type="ECO:0000313" key="2">
    <source>
        <dbReference type="EMBL" id="QXB47676.1"/>
    </source>
</evidence>
<dbReference type="RefSeq" id="WP_216985585.1">
    <property type="nucleotide sequence ID" value="NZ_CP077365.1"/>
</dbReference>
<gene>
    <name evidence="2" type="ORF">I6L30_06655</name>
</gene>
<evidence type="ECO:0000256" key="1">
    <source>
        <dbReference type="SAM" id="Phobius"/>
    </source>
</evidence>
<keyword evidence="1" id="KW-0812">Transmembrane</keyword>
<name>A0ABX8L7J7_9GAMM</name>